<gene>
    <name evidence="2" type="ORF">GGX14DRAFT_203952</name>
</gene>
<comment type="caution">
    <text evidence="2">The sequence shown here is derived from an EMBL/GenBank/DDBJ whole genome shotgun (WGS) entry which is preliminary data.</text>
</comment>
<name>A0AAD6VRV4_9AGAR</name>
<dbReference type="Proteomes" id="UP001219525">
    <property type="component" value="Unassembled WGS sequence"/>
</dbReference>
<dbReference type="EMBL" id="JARJCW010000009">
    <property type="protein sequence ID" value="KAJ7220820.1"/>
    <property type="molecule type" value="Genomic_DNA"/>
</dbReference>
<dbReference type="AlphaFoldDB" id="A0AAD6VRV4"/>
<evidence type="ECO:0000313" key="2">
    <source>
        <dbReference type="EMBL" id="KAJ7220820.1"/>
    </source>
</evidence>
<evidence type="ECO:0000256" key="1">
    <source>
        <dbReference type="SAM" id="MobiDB-lite"/>
    </source>
</evidence>
<sequence length="214" mass="23592">MPRPRALDLSSHSSSVSKKYSRSPRVVPSPLMKRGAWHARHYLIKFVSRNVMHGKNKSRLLFNNIHRRLCKFSTPPCTPSLMTCIVRRGLNTPHTPRTAFVLPNTSTDLKVTMSPPDSATLPILLPTLPILSLPLLCDTVNNPDSGYCSDASPSPSPTTGAARRRRRYILPDPVATSPADLALTDELRVRLSATVLAGSPRIPPLHFEPLAFAF</sequence>
<feature type="region of interest" description="Disordered" evidence="1">
    <location>
        <begin position="1"/>
        <end position="27"/>
    </location>
</feature>
<proteinExistence type="predicted"/>
<reference evidence="2" key="1">
    <citation type="submission" date="2023-03" db="EMBL/GenBank/DDBJ databases">
        <title>Massive genome expansion in bonnet fungi (Mycena s.s.) driven by repeated elements and novel gene families across ecological guilds.</title>
        <authorList>
            <consortium name="Lawrence Berkeley National Laboratory"/>
            <person name="Harder C.B."/>
            <person name="Miyauchi S."/>
            <person name="Viragh M."/>
            <person name="Kuo A."/>
            <person name="Thoen E."/>
            <person name="Andreopoulos B."/>
            <person name="Lu D."/>
            <person name="Skrede I."/>
            <person name="Drula E."/>
            <person name="Henrissat B."/>
            <person name="Morin E."/>
            <person name="Kohler A."/>
            <person name="Barry K."/>
            <person name="LaButti K."/>
            <person name="Morin E."/>
            <person name="Salamov A."/>
            <person name="Lipzen A."/>
            <person name="Mereny Z."/>
            <person name="Hegedus B."/>
            <person name="Baldrian P."/>
            <person name="Stursova M."/>
            <person name="Weitz H."/>
            <person name="Taylor A."/>
            <person name="Grigoriev I.V."/>
            <person name="Nagy L.G."/>
            <person name="Martin F."/>
            <person name="Kauserud H."/>
        </authorList>
    </citation>
    <scope>NUCLEOTIDE SEQUENCE</scope>
    <source>
        <strain evidence="2">9144</strain>
    </source>
</reference>
<accession>A0AAD6VRV4</accession>
<protein>
    <submittedName>
        <fullName evidence="2">Uncharacterized protein</fullName>
    </submittedName>
</protein>
<organism evidence="2 3">
    <name type="scientific">Mycena pura</name>
    <dbReference type="NCBI Taxonomy" id="153505"/>
    <lineage>
        <taxon>Eukaryota</taxon>
        <taxon>Fungi</taxon>
        <taxon>Dikarya</taxon>
        <taxon>Basidiomycota</taxon>
        <taxon>Agaricomycotina</taxon>
        <taxon>Agaricomycetes</taxon>
        <taxon>Agaricomycetidae</taxon>
        <taxon>Agaricales</taxon>
        <taxon>Marasmiineae</taxon>
        <taxon>Mycenaceae</taxon>
        <taxon>Mycena</taxon>
    </lineage>
</organism>
<keyword evidence="3" id="KW-1185">Reference proteome</keyword>
<evidence type="ECO:0000313" key="3">
    <source>
        <dbReference type="Proteomes" id="UP001219525"/>
    </source>
</evidence>